<gene>
    <name evidence="6" type="primary">rfbC</name>
    <name evidence="6" type="ORF">QQ008_02560</name>
</gene>
<evidence type="ECO:0000256" key="1">
    <source>
        <dbReference type="ARBA" id="ARBA00001298"/>
    </source>
</evidence>
<sequence>MNITKTHMEGLFILEPQVFEDDRGYFMESYNAKTLKALGVDTQFIQDNQSKSTYGVIRGLHYQKEPYAQTKLVRVLQGEIFDVTLDLRKSSKTYGQWIGVKLSEENKRQLLVPKGFAHGFSVLSEQATILYKTDNYYYPDYDRGIAYNDPELNIDWQIKQDIAIVSDKDKKLPHFKNADLNFNPITL</sequence>
<comment type="pathway">
    <text evidence="5">Carbohydrate biosynthesis; dTDP-L-rhamnose biosynthesis.</text>
</comment>
<evidence type="ECO:0000256" key="2">
    <source>
        <dbReference type="ARBA" id="ARBA00001997"/>
    </source>
</evidence>
<dbReference type="InterPro" id="IPR011051">
    <property type="entry name" value="RmlC_Cupin_sf"/>
</dbReference>
<dbReference type="InterPro" id="IPR000888">
    <property type="entry name" value="RmlC-like"/>
</dbReference>
<evidence type="ECO:0000256" key="5">
    <source>
        <dbReference type="RuleBase" id="RU364069"/>
    </source>
</evidence>
<dbReference type="GO" id="GO:0008830">
    <property type="term" value="F:dTDP-4-dehydrorhamnose 3,5-epimerase activity"/>
    <property type="evidence" value="ECO:0007669"/>
    <property type="project" value="UniProtKB-EC"/>
</dbReference>
<protein>
    <recommendedName>
        <fullName evidence="4 5">dTDP-4-dehydrorhamnose 3,5-epimerase</fullName>
        <ecNumber evidence="3 5">5.1.3.13</ecNumber>
    </recommendedName>
    <alternativeName>
        <fullName evidence="5">Thymidine diphospho-4-keto-rhamnose 3,5-epimerase</fullName>
    </alternativeName>
</protein>
<keyword evidence="7" id="KW-1185">Reference proteome</keyword>
<reference evidence="6" key="1">
    <citation type="submission" date="2023-06" db="EMBL/GenBank/DDBJ databases">
        <title>Genomic of Parafulvivirga corallium.</title>
        <authorList>
            <person name="Wang G."/>
        </authorList>
    </citation>
    <scope>NUCLEOTIDE SEQUENCE</scope>
    <source>
        <strain evidence="6">BMA10</strain>
    </source>
</reference>
<dbReference type="Proteomes" id="UP001172082">
    <property type="component" value="Unassembled WGS sequence"/>
</dbReference>
<dbReference type="PANTHER" id="PTHR21047">
    <property type="entry name" value="DTDP-6-DEOXY-D-GLUCOSE-3,5 EPIMERASE"/>
    <property type="match status" value="1"/>
</dbReference>
<accession>A0ABT8KHL9</accession>
<evidence type="ECO:0000256" key="4">
    <source>
        <dbReference type="ARBA" id="ARBA00019595"/>
    </source>
</evidence>
<evidence type="ECO:0000256" key="3">
    <source>
        <dbReference type="ARBA" id="ARBA00012098"/>
    </source>
</evidence>
<dbReference type="Gene3D" id="2.60.120.10">
    <property type="entry name" value="Jelly Rolls"/>
    <property type="match status" value="1"/>
</dbReference>
<dbReference type="SUPFAM" id="SSF51182">
    <property type="entry name" value="RmlC-like cupins"/>
    <property type="match status" value="1"/>
</dbReference>
<dbReference type="Pfam" id="PF00908">
    <property type="entry name" value="dTDP_sugar_isom"/>
    <property type="match status" value="1"/>
</dbReference>
<keyword evidence="5 6" id="KW-0413">Isomerase</keyword>
<dbReference type="InterPro" id="IPR014710">
    <property type="entry name" value="RmlC-like_jellyroll"/>
</dbReference>
<dbReference type="EMBL" id="JAUJEA010000001">
    <property type="protein sequence ID" value="MDN5200216.1"/>
    <property type="molecule type" value="Genomic_DNA"/>
</dbReference>
<organism evidence="6 7">
    <name type="scientific">Splendidivirga corallicola</name>
    <dbReference type="NCBI Taxonomy" id="3051826"/>
    <lineage>
        <taxon>Bacteria</taxon>
        <taxon>Pseudomonadati</taxon>
        <taxon>Bacteroidota</taxon>
        <taxon>Cytophagia</taxon>
        <taxon>Cytophagales</taxon>
        <taxon>Splendidivirgaceae</taxon>
        <taxon>Splendidivirga</taxon>
    </lineage>
</organism>
<comment type="catalytic activity">
    <reaction evidence="1 5">
        <text>dTDP-4-dehydro-6-deoxy-alpha-D-glucose = dTDP-4-dehydro-beta-L-rhamnose</text>
        <dbReference type="Rhea" id="RHEA:16969"/>
        <dbReference type="ChEBI" id="CHEBI:57649"/>
        <dbReference type="ChEBI" id="CHEBI:62830"/>
        <dbReference type="EC" id="5.1.3.13"/>
    </reaction>
</comment>
<comment type="function">
    <text evidence="2 5">Catalyzes the epimerization of the C3' and C5'positions of dTDP-6-deoxy-D-xylo-4-hexulose, forming dTDP-6-deoxy-L-lyxo-4-hexulose.</text>
</comment>
<comment type="subunit">
    <text evidence="5">Homodimer.</text>
</comment>
<dbReference type="PANTHER" id="PTHR21047:SF2">
    <property type="entry name" value="THYMIDINE DIPHOSPHO-4-KETO-RHAMNOSE 3,5-EPIMERASE"/>
    <property type="match status" value="1"/>
</dbReference>
<evidence type="ECO:0000313" key="6">
    <source>
        <dbReference type="EMBL" id="MDN5200216.1"/>
    </source>
</evidence>
<proteinExistence type="inferred from homology"/>
<dbReference type="EC" id="5.1.3.13" evidence="3 5"/>
<name>A0ABT8KHL9_9BACT</name>
<dbReference type="CDD" id="cd00438">
    <property type="entry name" value="cupin_RmlC"/>
    <property type="match status" value="1"/>
</dbReference>
<evidence type="ECO:0000313" key="7">
    <source>
        <dbReference type="Proteomes" id="UP001172082"/>
    </source>
</evidence>
<comment type="similarity">
    <text evidence="5">Belongs to the dTDP-4-dehydrorhamnose 3,5-epimerase family.</text>
</comment>
<comment type="caution">
    <text evidence="6">The sequence shown here is derived from an EMBL/GenBank/DDBJ whole genome shotgun (WGS) entry which is preliminary data.</text>
</comment>
<dbReference type="NCBIfam" id="TIGR01221">
    <property type="entry name" value="rmlC"/>
    <property type="match status" value="1"/>
</dbReference>
<dbReference type="RefSeq" id="WP_346750242.1">
    <property type="nucleotide sequence ID" value="NZ_JAUJEA010000001.1"/>
</dbReference>